<evidence type="ECO:0000259" key="12">
    <source>
        <dbReference type="PROSITE" id="PS50111"/>
    </source>
</evidence>
<evidence type="ECO:0000259" key="13">
    <source>
        <dbReference type="PROSITE" id="PS50885"/>
    </source>
</evidence>
<keyword evidence="2" id="KW-1003">Cell membrane</keyword>
<feature type="transmembrane region" description="Helical" evidence="11">
    <location>
        <begin position="303"/>
        <end position="321"/>
    </location>
</feature>
<comment type="subcellular location">
    <subcellularLocation>
        <location evidence="1">Cell membrane</location>
        <topology evidence="1">Multi-pass membrane protein</topology>
    </subcellularLocation>
</comment>
<keyword evidence="10" id="KW-0175">Coiled coil</keyword>
<dbReference type="RefSeq" id="WP_079412624.1">
    <property type="nucleotide sequence ID" value="NZ_MZGW01000005.1"/>
</dbReference>
<dbReference type="InterPro" id="IPR003660">
    <property type="entry name" value="HAMP_dom"/>
</dbReference>
<evidence type="ECO:0000256" key="4">
    <source>
        <dbReference type="ARBA" id="ARBA00022692"/>
    </source>
</evidence>
<evidence type="ECO:0000256" key="3">
    <source>
        <dbReference type="ARBA" id="ARBA00022500"/>
    </source>
</evidence>
<evidence type="ECO:0000256" key="10">
    <source>
        <dbReference type="SAM" id="Coils"/>
    </source>
</evidence>
<dbReference type="AlphaFoldDB" id="A0A1V4I601"/>
<dbReference type="Pfam" id="PF02743">
    <property type="entry name" value="dCache_1"/>
    <property type="match status" value="1"/>
</dbReference>
<evidence type="ECO:0000256" key="8">
    <source>
        <dbReference type="ARBA" id="ARBA00029447"/>
    </source>
</evidence>
<protein>
    <submittedName>
        <fullName evidence="14">Methyl-accepting chemotaxis protein McpB</fullName>
    </submittedName>
</protein>
<evidence type="ECO:0000313" key="15">
    <source>
        <dbReference type="Proteomes" id="UP000190140"/>
    </source>
</evidence>
<dbReference type="Gene3D" id="6.10.340.10">
    <property type="match status" value="1"/>
</dbReference>
<proteinExistence type="inferred from homology"/>
<dbReference type="SMART" id="SM00304">
    <property type="entry name" value="HAMP"/>
    <property type="match status" value="1"/>
</dbReference>
<comment type="similarity">
    <text evidence="8">Belongs to the methyl-accepting chemotaxis (MCP) protein family.</text>
</comment>
<dbReference type="Proteomes" id="UP000190140">
    <property type="component" value="Unassembled WGS sequence"/>
</dbReference>
<dbReference type="GO" id="GO:0006935">
    <property type="term" value="P:chemotaxis"/>
    <property type="evidence" value="ECO:0007669"/>
    <property type="project" value="UniProtKB-KW"/>
</dbReference>
<dbReference type="STRING" id="29349.CLOTH_14700"/>
<evidence type="ECO:0000256" key="9">
    <source>
        <dbReference type="PROSITE-ProRule" id="PRU00284"/>
    </source>
</evidence>
<dbReference type="PANTHER" id="PTHR32089:SF112">
    <property type="entry name" value="LYSOZYME-LIKE PROTEIN-RELATED"/>
    <property type="match status" value="1"/>
</dbReference>
<dbReference type="GO" id="GO:0005886">
    <property type="term" value="C:plasma membrane"/>
    <property type="evidence" value="ECO:0007669"/>
    <property type="project" value="UniProtKB-SubCell"/>
</dbReference>
<dbReference type="EMBL" id="MZGW01000005">
    <property type="protein sequence ID" value="OPJ55412.1"/>
    <property type="molecule type" value="Genomic_DNA"/>
</dbReference>
<dbReference type="Pfam" id="PF00015">
    <property type="entry name" value="MCPsignal"/>
    <property type="match status" value="1"/>
</dbReference>
<keyword evidence="4 11" id="KW-0812">Transmembrane</keyword>
<dbReference type="InterPro" id="IPR004089">
    <property type="entry name" value="MCPsignal_dom"/>
</dbReference>
<evidence type="ECO:0000313" key="14">
    <source>
        <dbReference type="EMBL" id="OPJ55412.1"/>
    </source>
</evidence>
<dbReference type="SMART" id="SM00283">
    <property type="entry name" value="MA"/>
    <property type="match status" value="1"/>
</dbReference>
<reference evidence="14 15" key="1">
    <citation type="submission" date="2017-03" db="EMBL/GenBank/DDBJ databases">
        <title>Genome sequence of Clostridium thermoalcaliphilum DSM 7309.</title>
        <authorList>
            <person name="Poehlein A."/>
            <person name="Daniel R."/>
        </authorList>
    </citation>
    <scope>NUCLEOTIDE SEQUENCE [LARGE SCALE GENOMIC DNA]</scope>
    <source>
        <strain evidence="14 15">DSM 7309</strain>
    </source>
</reference>
<dbReference type="CDD" id="cd12914">
    <property type="entry name" value="PDC1_DGC_like"/>
    <property type="match status" value="1"/>
</dbReference>
<feature type="coiled-coil region" evidence="10">
    <location>
        <begin position="538"/>
        <end position="576"/>
    </location>
</feature>
<dbReference type="SUPFAM" id="SSF58104">
    <property type="entry name" value="Methyl-accepting chemotaxis protein (MCP) signaling domain"/>
    <property type="match status" value="1"/>
</dbReference>
<gene>
    <name evidence="14" type="primary">mcpB_4</name>
    <name evidence="14" type="ORF">CLOTH_14700</name>
</gene>
<feature type="domain" description="HAMP" evidence="13">
    <location>
        <begin position="323"/>
        <end position="375"/>
    </location>
</feature>
<keyword evidence="7 9" id="KW-0807">Transducer</keyword>
<dbReference type="Pfam" id="PF00672">
    <property type="entry name" value="HAMP"/>
    <property type="match status" value="1"/>
</dbReference>
<dbReference type="Gene3D" id="3.30.450.20">
    <property type="entry name" value="PAS domain"/>
    <property type="match status" value="1"/>
</dbReference>
<dbReference type="CDD" id="cd06225">
    <property type="entry name" value="HAMP"/>
    <property type="match status" value="1"/>
</dbReference>
<evidence type="ECO:0000256" key="2">
    <source>
        <dbReference type="ARBA" id="ARBA00022475"/>
    </source>
</evidence>
<keyword evidence="6 11" id="KW-0472">Membrane</keyword>
<dbReference type="PANTHER" id="PTHR32089">
    <property type="entry name" value="METHYL-ACCEPTING CHEMOTAXIS PROTEIN MCPB"/>
    <property type="match status" value="1"/>
</dbReference>
<evidence type="ECO:0000256" key="1">
    <source>
        <dbReference type="ARBA" id="ARBA00004651"/>
    </source>
</evidence>
<feature type="domain" description="Methyl-accepting transducer" evidence="12">
    <location>
        <begin position="394"/>
        <end position="665"/>
    </location>
</feature>
<keyword evidence="15" id="KW-1185">Reference proteome</keyword>
<evidence type="ECO:0000256" key="7">
    <source>
        <dbReference type="ARBA" id="ARBA00023224"/>
    </source>
</evidence>
<dbReference type="Gene3D" id="1.10.287.950">
    <property type="entry name" value="Methyl-accepting chemotaxis protein"/>
    <property type="match status" value="1"/>
</dbReference>
<keyword evidence="3" id="KW-0145">Chemotaxis</keyword>
<dbReference type="InterPro" id="IPR033479">
    <property type="entry name" value="dCache_1"/>
</dbReference>
<keyword evidence="5 11" id="KW-1133">Transmembrane helix</keyword>
<name>A0A1V4I601_9FIRM</name>
<dbReference type="PROSITE" id="PS50885">
    <property type="entry name" value="HAMP"/>
    <property type="match status" value="1"/>
</dbReference>
<evidence type="ECO:0000256" key="6">
    <source>
        <dbReference type="ARBA" id="ARBA00023136"/>
    </source>
</evidence>
<dbReference type="CDD" id="cd12912">
    <property type="entry name" value="PDC2_MCP_like"/>
    <property type="match status" value="1"/>
</dbReference>
<accession>A0A1V4I601</accession>
<organism evidence="14 15">
    <name type="scientific">Alkalithermobacter paradoxus</name>
    <dbReference type="NCBI Taxonomy" id="29349"/>
    <lineage>
        <taxon>Bacteria</taxon>
        <taxon>Bacillati</taxon>
        <taxon>Bacillota</taxon>
        <taxon>Clostridia</taxon>
        <taxon>Peptostreptococcales</taxon>
        <taxon>Tepidibacteraceae</taxon>
        <taxon>Alkalithermobacter</taxon>
    </lineage>
</organism>
<comment type="caution">
    <text evidence="14">The sequence shown here is derived from an EMBL/GenBank/DDBJ whole genome shotgun (WGS) entry which is preliminary data.</text>
</comment>
<dbReference type="GO" id="GO:0007165">
    <property type="term" value="P:signal transduction"/>
    <property type="evidence" value="ECO:0007669"/>
    <property type="project" value="UniProtKB-KW"/>
</dbReference>
<dbReference type="PROSITE" id="PS50111">
    <property type="entry name" value="CHEMOTAXIS_TRANSDUC_2"/>
    <property type="match status" value="1"/>
</dbReference>
<evidence type="ECO:0000256" key="11">
    <source>
        <dbReference type="SAM" id="Phobius"/>
    </source>
</evidence>
<sequence>MRIRVKIGTKLTAMFLILCILPTVILGFYAYRRTFKELQRGEVEKYNILLEGIVSNTRTTLNDTEFLLKNLANNAAFTQLLNLYNNNAQTENTLALRETNNMLRKIYVDSMGYYESVFLVGLDGNIVADSLGRTGYSLGVTDLQFVKDAMNTRGFVMSNVYMSALSQTGVDLPTVSMAYPIIEGTGQVYGAIVITFDFSNFDRVVRNTNIGQSGYGFMLRRSGEVISHPDGTILLKKADDPISLSILEKVQGGEVSGVNHIRHNKQKWSYFYRAVPNTNWVIAFTIPEKEYLTVASQIRNNTLIIIFISILIAVLVSIVFVKKQFTRYIEQMATTMKKIAKGDFTVVSECNSGDEFEELSDSINEMTRSQSKVLSELIAVSNSLKEAGENMTQSSDEAQAYMDEIAATAQQFLASAQESKGVVIGIEESIDAVMHKSDEVEKISVNAVKESNSAQVAASVGVKAIEKAMSTMEHIDKSVSETVKDVKHLVEDSNTIREFVDYIKGIAQQTNLLALNAAIESARAGEAGRGFGVVAEEVRKLSQQSNEASEKISNIIENILKRVDIVNKKIQNAQKHSNEGKIASEDVRHQFSDILKCIHAVSNLIEKTSIAAKDQVISTKKVQEYMIKIDEMLEYTLQGAKQMAQGTQSQAQMMEDISSTASELNLMAIQLKETASQFKIDNKEDVINYVEKGEDIKDIQELQEETIVHTEWIDEEAQELDDVEEIDILSEAAITTEYNEYPKN</sequence>
<evidence type="ECO:0000256" key="5">
    <source>
        <dbReference type="ARBA" id="ARBA00022989"/>
    </source>
</evidence>
<dbReference type="OrthoDB" id="1748423at2"/>
<feature type="transmembrane region" description="Helical" evidence="11">
    <location>
        <begin position="12"/>
        <end position="31"/>
    </location>
</feature>